<gene>
    <name evidence="1" type="ORF">RM519_02020</name>
</gene>
<dbReference type="Pfam" id="PF08002">
    <property type="entry name" value="DUF1697"/>
    <property type="match status" value="1"/>
</dbReference>
<protein>
    <submittedName>
        <fullName evidence="1">DUF1697 domain-containing protein</fullName>
    </submittedName>
</protein>
<dbReference type="Proteomes" id="UP001252186">
    <property type="component" value="Unassembled WGS sequence"/>
</dbReference>
<dbReference type="PIRSF" id="PIRSF008502">
    <property type="entry name" value="UCP008502"/>
    <property type="match status" value="1"/>
</dbReference>
<dbReference type="EMBL" id="JAVRHV010000001">
    <property type="protein sequence ID" value="MDT0552012.1"/>
    <property type="molecule type" value="Genomic_DNA"/>
</dbReference>
<dbReference type="SUPFAM" id="SSF160379">
    <property type="entry name" value="SP0830-like"/>
    <property type="match status" value="1"/>
</dbReference>
<sequence length="180" mass="21358">MRYIALLRGINVGGHKKILMKDLRDLLEKSKLLNNIETYIQSGNIIFESKKSDIENLQKEIHTYIYNKYHFEVSVQIYNKEEWDYFFKNNPFLEENELHINRLYGTFMDKCPSEQNITLLEKVDFSPDTYQIDNNLIYTYYANGAGRSKMTNTVFEKKLEVSSTSRNWKTISKIQELLSN</sequence>
<reference evidence="1 2" key="1">
    <citation type="submission" date="2023-09" db="EMBL/GenBank/DDBJ databases">
        <authorList>
            <person name="Rey-Velasco X."/>
        </authorList>
    </citation>
    <scope>NUCLEOTIDE SEQUENCE [LARGE SCALE GENOMIC DNA]</scope>
    <source>
        <strain evidence="1 2">P050</strain>
    </source>
</reference>
<dbReference type="PANTHER" id="PTHR36439:SF1">
    <property type="entry name" value="DUF1697 DOMAIN-CONTAINING PROTEIN"/>
    <property type="match status" value="1"/>
</dbReference>
<dbReference type="PANTHER" id="PTHR36439">
    <property type="entry name" value="BLL4334 PROTEIN"/>
    <property type="match status" value="1"/>
</dbReference>
<keyword evidence="2" id="KW-1185">Reference proteome</keyword>
<comment type="caution">
    <text evidence="1">The sequence shown here is derived from an EMBL/GenBank/DDBJ whole genome shotgun (WGS) entry which is preliminary data.</text>
</comment>
<evidence type="ECO:0000313" key="1">
    <source>
        <dbReference type="EMBL" id="MDT0552012.1"/>
    </source>
</evidence>
<accession>A0ABU2Y1V9</accession>
<name>A0ABU2Y1V9_9FLAO</name>
<proteinExistence type="predicted"/>
<dbReference type="InterPro" id="IPR012545">
    <property type="entry name" value="DUF1697"/>
</dbReference>
<dbReference type="RefSeq" id="WP_311591832.1">
    <property type="nucleotide sequence ID" value="NZ_JAVRHV010000001.1"/>
</dbReference>
<dbReference type="Gene3D" id="3.30.70.1280">
    <property type="entry name" value="SP0830-like domains"/>
    <property type="match status" value="1"/>
</dbReference>
<evidence type="ECO:0000313" key="2">
    <source>
        <dbReference type="Proteomes" id="UP001252186"/>
    </source>
</evidence>
<organism evidence="1 2">
    <name type="scientific">Urechidicola vernalis</name>
    <dbReference type="NCBI Taxonomy" id="3075600"/>
    <lineage>
        <taxon>Bacteria</taxon>
        <taxon>Pseudomonadati</taxon>
        <taxon>Bacteroidota</taxon>
        <taxon>Flavobacteriia</taxon>
        <taxon>Flavobacteriales</taxon>
        <taxon>Flavobacteriaceae</taxon>
        <taxon>Urechidicola</taxon>
    </lineage>
</organism>